<keyword evidence="1" id="KW-0812">Transmembrane</keyword>
<keyword evidence="1" id="KW-0472">Membrane</keyword>
<name>A0A7C0TZ15_THELI</name>
<dbReference type="EMBL" id="DQYG01000134">
    <property type="protein sequence ID" value="HDD31612.1"/>
    <property type="molecule type" value="Genomic_DNA"/>
</dbReference>
<sequence>MNYEGHVLSGILTYPLVIFLASFLRHYANLPLELTTLSMILGYGVYVLGSDLPDLDHQDSLIHRGVKPLVALMVGSAVFVKGRNFVSIGNVIVDLTLGWGIAGLFAFGSWYALSALMPKHRGVVHSLTFAFVYGLVIFASFEYGLGFKLGESLFIGFAAFLGYTLHLIADREVKII</sequence>
<keyword evidence="2" id="KW-0378">Hydrolase</keyword>
<dbReference type="Pfam" id="PF04307">
    <property type="entry name" value="YdjM"/>
    <property type="match status" value="1"/>
</dbReference>
<feature type="transmembrane region" description="Helical" evidence="1">
    <location>
        <begin position="92"/>
        <end position="111"/>
    </location>
</feature>
<evidence type="ECO:0000313" key="2">
    <source>
        <dbReference type="EMBL" id="HDD31612.1"/>
    </source>
</evidence>
<feature type="transmembrane region" description="Helical" evidence="1">
    <location>
        <begin position="61"/>
        <end position="80"/>
    </location>
</feature>
<comment type="caution">
    <text evidence="2">The sequence shown here is derived from an EMBL/GenBank/DDBJ whole genome shotgun (WGS) entry which is preliminary data.</text>
</comment>
<accession>A0A7C0TZ15</accession>
<dbReference type="GO" id="GO:0016787">
    <property type="term" value="F:hydrolase activity"/>
    <property type="evidence" value="ECO:0007669"/>
    <property type="project" value="UniProtKB-KW"/>
</dbReference>
<dbReference type="Proteomes" id="UP000886210">
    <property type="component" value="Unassembled WGS sequence"/>
</dbReference>
<organism evidence="2">
    <name type="scientific">Thermococcus litoralis</name>
    <dbReference type="NCBI Taxonomy" id="2265"/>
    <lineage>
        <taxon>Archaea</taxon>
        <taxon>Methanobacteriati</taxon>
        <taxon>Methanobacteriota</taxon>
        <taxon>Thermococci</taxon>
        <taxon>Thermococcales</taxon>
        <taxon>Thermococcaceae</taxon>
        <taxon>Thermococcus</taxon>
    </lineage>
</organism>
<keyword evidence="1" id="KW-1133">Transmembrane helix</keyword>
<feature type="transmembrane region" description="Helical" evidence="1">
    <location>
        <begin position="153"/>
        <end position="169"/>
    </location>
</feature>
<dbReference type="InterPro" id="IPR007404">
    <property type="entry name" value="YdjM-like"/>
</dbReference>
<gene>
    <name evidence="2" type="ORF">ENF72_03175</name>
</gene>
<reference evidence="2" key="1">
    <citation type="journal article" date="2020" name="mSystems">
        <title>Genome- and Community-Level Interaction Insights into Carbon Utilization and Element Cycling Functions of Hydrothermarchaeota in Hydrothermal Sediment.</title>
        <authorList>
            <person name="Zhou Z."/>
            <person name="Liu Y."/>
            <person name="Xu W."/>
            <person name="Pan J."/>
            <person name="Luo Z.H."/>
            <person name="Li M."/>
        </authorList>
    </citation>
    <scope>NUCLEOTIDE SEQUENCE [LARGE SCALE GENOMIC DNA]</scope>
    <source>
        <strain evidence="2">HyVt-151</strain>
    </source>
</reference>
<dbReference type="AlphaFoldDB" id="A0A7C0TZ15"/>
<protein>
    <submittedName>
        <fullName evidence="2">Metal-dependent hydrolase</fullName>
    </submittedName>
</protein>
<evidence type="ECO:0000256" key="1">
    <source>
        <dbReference type="SAM" id="Phobius"/>
    </source>
</evidence>
<feature type="transmembrane region" description="Helical" evidence="1">
    <location>
        <begin position="123"/>
        <end position="141"/>
    </location>
</feature>
<feature type="transmembrane region" description="Helical" evidence="1">
    <location>
        <begin position="6"/>
        <end position="24"/>
    </location>
</feature>
<proteinExistence type="predicted"/>